<dbReference type="EMBL" id="CP053921">
    <property type="protein sequence ID" value="QKG69967.1"/>
    <property type="molecule type" value="Genomic_DNA"/>
</dbReference>
<dbReference type="AlphaFoldDB" id="A0A7D4BSH2"/>
<gene>
    <name evidence="2" type="ORF">HQR01_00475</name>
</gene>
<dbReference type="GO" id="GO:0016740">
    <property type="term" value="F:transferase activity"/>
    <property type="evidence" value="ECO:0007669"/>
    <property type="project" value="UniProtKB-KW"/>
</dbReference>
<dbReference type="InterPro" id="IPR038740">
    <property type="entry name" value="BioF2-like_GNAT_dom"/>
</dbReference>
<evidence type="ECO:0000313" key="2">
    <source>
        <dbReference type="EMBL" id="QKG69967.1"/>
    </source>
</evidence>
<keyword evidence="2" id="KW-0808">Transferase</keyword>
<dbReference type="Pfam" id="PF13480">
    <property type="entry name" value="Acetyltransf_6"/>
    <property type="match status" value="1"/>
</dbReference>
<sequence length="231" mass="26462">MTRSLVSLCAEQGRQVAEVLHRSRAVLNHGFTPDEHLRSAMSAKKRKELRRQRARLEKEDAVSIRRTRGTERLDKWIGEFLALELRGWKGGRGSALASDPRNEQLFRQSLAGAAALGRLERIAMYCGDRPIAMLATFLAEPGAYSFKTSFDEDFARFSPGLLLQVENLALLEDPVLEWCDSCAAVDHPMIERIWRDRREMVWLSIGVGRGLRRKMGELWAKIEAWREERRA</sequence>
<dbReference type="SUPFAM" id="SSF55729">
    <property type="entry name" value="Acyl-CoA N-acyltransferases (Nat)"/>
    <property type="match status" value="1"/>
</dbReference>
<dbReference type="KEGG" id="emv:HQR01_00475"/>
<proteinExistence type="predicted"/>
<dbReference type="InterPro" id="IPR016181">
    <property type="entry name" value="Acyl_CoA_acyltransferase"/>
</dbReference>
<keyword evidence="3" id="KW-1185">Reference proteome</keyword>
<accession>A0A7D4BSH2</accession>
<organism evidence="2 3">
    <name type="scientific">Erythrobacter mangrovi</name>
    <dbReference type="NCBI Taxonomy" id="2739433"/>
    <lineage>
        <taxon>Bacteria</taxon>
        <taxon>Pseudomonadati</taxon>
        <taxon>Pseudomonadota</taxon>
        <taxon>Alphaproteobacteria</taxon>
        <taxon>Sphingomonadales</taxon>
        <taxon>Erythrobacteraceae</taxon>
        <taxon>Erythrobacter/Porphyrobacter group</taxon>
        <taxon>Erythrobacter</taxon>
    </lineage>
</organism>
<dbReference type="Proteomes" id="UP000504693">
    <property type="component" value="Chromosome"/>
</dbReference>
<evidence type="ECO:0000259" key="1">
    <source>
        <dbReference type="Pfam" id="PF13480"/>
    </source>
</evidence>
<evidence type="ECO:0000313" key="3">
    <source>
        <dbReference type="Proteomes" id="UP000504693"/>
    </source>
</evidence>
<protein>
    <submittedName>
        <fullName evidence="2">GNAT family N-acetyltransferase</fullName>
    </submittedName>
</protein>
<reference evidence="2 3" key="1">
    <citation type="submission" date="2020-05" db="EMBL/GenBank/DDBJ databases">
        <title>Erythrobacter mangrovi sp. nov., isolated from rhizosphere soil of mangrove plant (Kandelia candel).</title>
        <authorList>
            <person name="Ye Y.H."/>
        </authorList>
    </citation>
    <scope>NUCLEOTIDE SEQUENCE [LARGE SCALE GENOMIC DNA]</scope>
    <source>
        <strain evidence="2 3">EB310</strain>
    </source>
</reference>
<dbReference type="RefSeq" id="WP_173211854.1">
    <property type="nucleotide sequence ID" value="NZ_CP053921.1"/>
</dbReference>
<feature type="domain" description="BioF2-like acetyltransferase" evidence="1">
    <location>
        <begin position="43"/>
        <end position="167"/>
    </location>
</feature>
<name>A0A7D4BSH2_9SPHN</name>